<dbReference type="Pfam" id="PF00990">
    <property type="entry name" value="GGDEF"/>
    <property type="match status" value="1"/>
</dbReference>
<dbReference type="PANTHER" id="PTHR44757">
    <property type="entry name" value="DIGUANYLATE CYCLASE DGCP"/>
    <property type="match status" value="1"/>
</dbReference>
<gene>
    <name evidence="3" type="ORF">GCM10007304_44670</name>
</gene>
<dbReference type="Gene3D" id="3.30.450.20">
    <property type="entry name" value="PAS domain"/>
    <property type="match status" value="2"/>
</dbReference>
<name>A0A917G6Y8_9NOCA</name>
<feature type="domain" description="GGDEF" evidence="2">
    <location>
        <begin position="289"/>
        <end position="418"/>
    </location>
</feature>
<proteinExistence type="predicted"/>
<feature type="domain" description="PAS" evidence="1">
    <location>
        <begin position="136"/>
        <end position="183"/>
    </location>
</feature>
<reference evidence="3" key="1">
    <citation type="journal article" date="2014" name="Int. J. Syst. Evol. Microbiol.">
        <title>Complete genome sequence of Corynebacterium casei LMG S-19264T (=DSM 44701T), isolated from a smear-ripened cheese.</title>
        <authorList>
            <consortium name="US DOE Joint Genome Institute (JGI-PGF)"/>
            <person name="Walter F."/>
            <person name="Albersmeier A."/>
            <person name="Kalinowski J."/>
            <person name="Ruckert C."/>
        </authorList>
    </citation>
    <scope>NUCLEOTIDE SEQUENCE</scope>
    <source>
        <strain evidence="3">CCM 7905</strain>
    </source>
</reference>
<dbReference type="Proteomes" id="UP000654257">
    <property type="component" value="Unassembled WGS sequence"/>
</dbReference>
<reference evidence="3" key="2">
    <citation type="submission" date="2020-09" db="EMBL/GenBank/DDBJ databases">
        <authorList>
            <person name="Sun Q."/>
            <person name="Sedlacek I."/>
        </authorList>
    </citation>
    <scope>NUCLEOTIDE SEQUENCE</scope>
    <source>
        <strain evidence="3">CCM 7905</strain>
    </source>
</reference>
<dbReference type="Gene3D" id="3.30.70.270">
    <property type="match status" value="1"/>
</dbReference>
<dbReference type="PANTHER" id="PTHR44757:SF2">
    <property type="entry name" value="BIOFILM ARCHITECTURE MAINTENANCE PROTEIN MBAA"/>
    <property type="match status" value="1"/>
</dbReference>
<evidence type="ECO:0000259" key="1">
    <source>
        <dbReference type="PROSITE" id="PS50112"/>
    </source>
</evidence>
<dbReference type="AlphaFoldDB" id="A0A917G6Y8"/>
<dbReference type="SUPFAM" id="SSF55785">
    <property type="entry name" value="PYP-like sensor domain (PAS domain)"/>
    <property type="match status" value="1"/>
</dbReference>
<dbReference type="EMBL" id="BMCU01000006">
    <property type="protein sequence ID" value="GGG25897.1"/>
    <property type="molecule type" value="Genomic_DNA"/>
</dbReference>
<accession>A0A917G6Y8</accession>
<dbReference type="InterPro" id="IPR013656">
    <property type="entry name" value="PAS_4"/>
</dbReference>
<evidence type="ECO:0000313" key="4">
    <source>
        <dbReference type="Proteomes" id="UP000654257"/>
    </source>
</evidence>
<dbReference type="NCBIfam" id="TIGR00254">
    <property type="entry name" value="GGDEF"/>
    <property type="match status" value="1"/>
</dbReference>
<dbReference type="InterPro" id="IPR043128">
    <property type="entry name" value="Rev_trsase/Diguanyl_cyclase"/>
</dbReference>
<protein>
    <recommendedName>
        <fullName evidence="5">Diguanylate cyclase</fullName>
    </recommendedName>
</protein>
<organism evidence="3 4">
    <name type="scientific">Rhodococcoides trifolii</name>
    <dbReference type="NCBI Taxonomy" id="908250"/>
    <lineage>
        <taxon>Bacteria</taxon>
        <taxon>Bacillati</taxon>
        <taxon>Actinomycetota</taxon>
        <taxon>Actinomycetes</taxon>
        <taxon>Mycobacteriales</taxon>
        <taxon>Nocardiaceae</taxon>
        <taxon>Rhodococcoides</taxon>
    </lineage>
</organism>
<dbReference type="SMART" id="SM00267">
    <property type="entry name" value="GGDEF"/>
    <property type="match status" value="1"/>
</dbReference>
<dbReference type="InterPro" id="IPR029787">
    <property type="entry name" value="Nucleotide_cyclase"/>
</dbReference>
<evidence type="ECO:0008006" key="5">
    <source>
        <dbReference type="Google" id="ProtNLM"/>
    </source>
</evidence>
<dbReference type="InterPro" id="IPR052155">
    <property type="entry name" value="Biofilm_reg_signaling"/>
</dbReference>
<sequence>MVMIDDTFPFGAPPPHVSSICPHTASIGITRFHIKTSYLEWDIRAASIFAAAGDDRPALDIWRSRVHPDDTHLLSDLYSDARASIGAECIYRIQLPDNTIRFVLTRSVAVEQSRDGTPEILTGVVSLLPAQNRAVTGDRLTAILDNVSLGFAIVDIDMTVLFVNAQTERHLGMARSDLVGRNLHEALPVFKGSYFDDLHRTAVATRSEVTVEVQALVIPGRTIEVTANYVDGVVAISFRDVSETRIASSRLLAAYRDLLDKSRLDDLTGVLNRSALFERIDRTTSATSPLSALLFIDLDDFKAINDTYGHPIGDHVLRTTAERLASACGPNVVLGRIGGDEFVAAVFGSTHSPTTIAEAMRSAVARPLKITDVDISVTISIGIATGTPSSTLEDLLTRADIALYEAKSGDCRISGTRLRRDERDR</sequence>
<dbReference type="PROSITE" id="PS50112">
    <property type="entry name" value="PAS"/>
    <property type="match status" value="1"/>
</dbReference>
<keyword evidence="4" id="KW-1185">Reference proteome</keyword>
<dbReference type="CDD" id="cd01949">
    <property type="entry name" value="GGDEF"/>
    <property type="match status" value="1"/>
</dbReference>
<dbReference type="InterPro" id="IPR000160">
    <property type="entry name" value="GGDEF_dom"/>
</dbReference>
<dbReference type="InterPro" id="IPR000014">
    <property type="entry name" value="PAS"/>
</dbReference>
<dbReference type="SMART" id="SM00091">
    <property type="entry name" value="PAS"/>
    <property type="match status" value="1"/>
</dbReference>
<evidence type="ECO:0000313" key="3">
    <source>
        <dbReference type="EMBL" id="GGG25897.1"/>
    </source>
</evidence>
<dbReference type="PROSITE" id="PS50887">
    <property type="entry name" value="GGDEF"/>
    <property type="match status" value="1"/>
</dbReference>
<dbReference type="CDD" id="cd00130">
    <property type="entry name" value="PAS"/>
    <property type="match status" value="1"/>
</dbReference>
<dbReference type="SUPFAM" id="SSF55073">
    <property type="entry name" value="Nucleotide cyclase"/>
    <property type="match status" value="1"/>
</dbReference>
<dbReference type="Pfam" id="PF08448">
    <property type="entry name" value="PAS_4"/>
    <property type="match status" value="1"/>
</dbReference>
<evidence type="ECO:0000259" key="2">
    <source>
        <dbReference type="PROSITE" id="PS50887"/>
    </source>
</evidence>
<dbReference type="NCBIfam" id="TIGR00229">
    <property type="entry name" value="sensory_box"/>
    <property type="match status" value="1"/>
</dbReference>
<dbReference type="InterPro" id="IPR035965">
    <property type="entry name" value="PAS-like_dom_sf"/>
</dbReference>
<comment type="caution">
    <text evidence="3">The sequence shown here is derived from an EMBL/GenBank/DDBJ whole genome shotgun (WGS) entry which is preliminary data.</text>
</comment>